<sequence>MFTKQCKLHTIRQEECRDIHTALAHLASLHADLLLERARLEMALREYRQYLPDATGRLEGHTAGFKVKGIVLLRWVSNEENATLLKILLSNFAGSRCCCNYSQLFDLRFMDGISATRFWDLYSVEVWRTNIYIYIYIISRRIAFRGWTDYDTFDGRVVFGIGFVITN</sequence>
<reference evidence="1 2" key="1">
    <citation type="submission" date="2019-06" db="EMBL/GenBank/DDBJ databases">
        <title>Genomics analysis of Aphanomyces spp. identifies a new class of oomycete effector associated with host adaptation.</title>
        <authorList>
            <person name="Gaulin E."/>
        </authorList>
    </citation>
    <scope>NUCLEOTIDE SEQUENCE [LARGE SCALE GENOMIC DNA]</scope>
    <source>
        <strain evidence="1 2">E</strain>
    </source>
</reference>
<evidence type="ECO:0000313" key="1">
    <source>
        <dbReference type="EMBL" id="KAF0721107.1"/>
    </source>
</evidence>
<dbReference type="AlphaFoldDB" id="A0A6A5A5X7"/>
<comment type="caution">
    <text evidence="1">The sequence shown here is derived from an EMBL/GenBank/DDBJ whole genome shotgun (WGS) entry which is preliminary data.</text>
</comment>
<accession>A0A6A5A5X7</accession>
<name>A0A6A5A5X7_APHAT</name>
<dbReference type="Proteomes" id="UP000469452">
    <property type="component" value="Unassembled WGS sequence"/>
</dbReference>
<proteinExistence type="predicted"/>
<organism evidence="1 2">
    <name type="scientific">Aphanomyces astaci</name>
    <name type="common">Crayfish plague agent</name>
    <dbReference type="NCBI Taxonomy" id="112090"/>
    <lineage>
        <taxon>Eukaryota</taxon>
        <taxon>Sar</taxon>
        <taxon>Stramenopiles</taxon>
        <taxon>Oomycota</taxon>
        <taxon>Saprolegniomycetes</taxon>
        <taxon>Saprolegniales</taxon>
        <taxon>Verrucalvaceae</taxon>
        <taxon>Aphanomyces</taxon>
    </lineage>
</organism>
<evidence type="ECO:0000313" key="2">
    <source>
        <dbReference type="Proteomes" id="UP000469452"/>
    </source>
</evidence>
<dbReference type="EMBL" id="VJMI01016141">
    <property type="protein sequence ID" value="KAF0721107.1"/>
    <property type="molecule type" value="Genomic_DNA"/>
</dbReference>
<protein>
    <submittedName>
        <fullName evidence="1">Uncharacterized protein</fullName>
    </submittedName>
</protein>
<gene>
    <name evidence="1" type="ORF">AaE_010171</name>
</gene>